<dbReference type="GO" id="GO:0009103">
    <property type="term" value="P:lipopolysaccharide biosynthetic process"/>
    <property type="evidence" value="ECO:0007669"/>
    <property type="project" value="UniProtKB-ARBA"/>
</dbReference>
<dbReference type="PANTHER" id="PTHR33908:SF11">
    <property type="entry name" value="MEMBRANE PROTEIN"/>
    <property type="match status" value="1"/>
</dbReference>
<dbReference type="InterPro" id="IPR038731">
    <property type="entry name" value="RgtA/B/C-like"/>
</dbReference>
<evidence type="ECO:0000313" key="10">
    <source>
        <dbReference type="EMBL" id="HGS86200.1"/>
    </source>
</evidence>
<evidence type="ECO:0000256" key="5">
    <source>
        <dbReference type="ARBA" id="ARBA00022692"/>
    </source>
</evidence>
<feature type="transmembrane region" description="Helical" evidence="8">
    <location>
        <begin position="691"/>
        <end position="708"/>
    </location>
</feature>
<comment type="subcellular location">
    <subcellularLocation>
        <location evidence="1">Cell membrane</location>
        <topology evidence="1">Multi-pass membrane protein</topology>
    </subcellularLocation>
</comment>
<keyword evidence="3" id="KW-0328">Glycosyltransferase</keyword>
<accession>A0A7C4KY99</accession>
<evidence type="ECO:0000256" key="6">
    <source>
        <dbReference type="ARBA" id="ARBA00022989"/>
    </source>
</evidence>
<feature type="transmembrane region" description="Helical" evidence="8">
    <location>
        <begin position="609"/>
        <end position="627"/>
    </location>
</feature>
<evidence type="ECO:0000259" key="9">
    <source>
        <dbReference type="Pfam" id="PF13231"/>
    </source>
</evidence>
<feature type="transmembrane region" description="Helical" evidence="8">
    <location>
        <begin position="413"/>
        <end position="439"/>
    </location>
</feature>
<keyword evidence="2" id="KW-1003">Cell membrane</keyword>
<dbReference type="EMBL" id="DSXR01000015">
    <property type="protein sequence ID" value="HGS86200.1"/>
    <property type="molecule type" value="Genomic_DNA"/>
</dbReference>
<feature type="transmembrane region" description="Helical" evidence="8">
    <location>
        <begin position="51"/>
        <end position="71"/>
    </location>
</feature>
<keyword evidence="4" id="KW-0808">Transferase</keyword>
<feature type="domain" description="Glycosyltransferase RgtA/B/C/D-like" evidence="9">
    <location>
        <begin position="303"/>
        <end position="463"/>
    </location>
</feature>
<evidence type="ECO:0000256" key="2">
    <source>
        <dbReference type="ARBA" id="ARBA00022475"/>
    </source>
</evidence>
<dbReference type="PANTHER" id="PTHR33908">
    <property type="entry name" value="MANNOSYLTRANSFERASE YKCB-RELATED"/>
    <property type="match status" value="1"/>
</dbReference>
<proteinExistence type="predicted"/>
<dbReference type="InterPro" id="IPR050297">
    <property type="entry name" value="LipidA_mod_glycosyltrf_83"/>
</dbReference>
<feature type="transmembrane region" description="Helical" evidence="8">
    <location>
        <begin position="328"/>
        <end position="346"/>
    </location>
</feature>
<keyword evidence="6 8" id="KW-1133">Transmembrane helix</keyword>
<dbReference type="GO" id="GO:0016763">
    <property type="term" value="F:pentosyltransferase activity"/>
    <property type="evidence" value="ECO:0007669"/>
    <property type="project" value="TreeGrafter"/>
</dbReference>
<dbReference type="Pfam" id="PF13231">
    <property type="entry name" value="PMT_2"/>
    <property type="match status" value="1"/>
</dbReference>
<gene>
    <name evidence="10" type="ORF">ENT17_01115</name>
</gene>
<evidence type="ECO:0000256" key="3">
    <source>
        <dbReference type="ARBA" id="ARBA00022676"/>
    </source>
</evidence>
<feature type="transmembrane region" description="Helical" evidence="8">
    <location>
        <begin position="580"/>
        <end position="603"/>
    </location>
</feature>
<feature type="transmembrane region" description="Helical" evidence="8">
    <location>
        <begin position="384"/>
        <end position="401"/>
    </location>
</feature>
<feature type="transmembrane region" description="Helical" evidence="8">
    <location>
        <begin position="639"/>
        <end position="658"/>
    </location>
</feature>
<organism evidence="10">
    <name type="scientific">Bellilinea caldifistulae</name>
    <dbReference type="NCBI Taxonomy" id="360411"/>
    <lineage>
        <taxon>Bacteria</taxon>
        <taxon>Bacillati</taxon>
        <taxon>Chloroflexota</taxon>
        <taxon>Anaerolineae</taxon>
        <taxon>Anaerolineales</taxon>
        <taxon>Anaerolineaceae</taxon>
        <taxon>Bellilinea</taxon>
    </lineage>
</organism>
<comment type="caution">
    <text evidence="10">The sequence shown here is derived from an EMBL/GenBank/DDBJ whole genome shotgun (WGS) entry which is preliminary data.</text>
</comment>
<keyword evidence="7 8" id="KW-0472">Membrane</keyword>
<keyword evidence="5 8" id="KW-0812">Transmembrane</keyword>
<feature type="transmembrane region" description="Helical" evidence="8">
    <location>
        <begin position="451"/>
        <end position="471"/>
    </location>
</feature>
<dbReference type="AlphaFoldDB" id="A0A7C4KY99"/>
<name>A0A7C4KY99_9CHLR</name>
<evidence type="ECO:0000256" key="1">
    <source>
        <dbReference type="ARBA" id="ARBA00004651"/>
    </source>
</evidence>
<dbReference type="GO" id="GO:0005886">
    <property type="term" value="C:plasma membrane"/>
    <property type="evidence" value="ECO:0007669"/>
    <property type="project" value="UniProtKB-SubCell"/>
</dbReference>
<feature type="transmembrane region" description="Helical" evidence="8">
    <location>
        <begin position="92"/>
        <end position="116"/>
    </location>
</feature>
<evidence type="ECO:0000256" key="4">
    <source>
        <dbReference type="ARBA" id="ARBA00022679"/>
    </source>
</evidence>
<feature type="transmembrane region" description="Helical" evidence="8">
    <location>
        <begin position="234"/>
        <end position="253"/>
    </location>
</feature>
<evidence type="ECO:0000256" key="7">
    <source>
        <dbReference type="ARBA" id="ARBA00023136"/>
    </source>
</evidence>
<feature type="transmembrane region" description="Helical" evidence="8">
    <location>
        <begin position="169"/>
        <end position="192"/>
    </location>
</feature>
<feature type="transmembrane region" description="Helical" evidence="8">
    <location>
        <begin position="204"/>
        <end position="222"/>
    </location>
</feature>
<evidence type="ECO:0000256" key="8">
    <source>
        <dbReference type="SAM" id="Phobius"/>
    </source>
</evidence>
<feature type="transmembrane region" description="Helical" evidence="8">
    <location>
        <begin position="12"/>
        <end position="31"/>
    </location>
</feature>
<reference evidence="10" key="1">
    <citation type="journal article" date="2020" name="mSystems">
        <title>Genome- and Community-Level Interaction Insights into Carbon Utilization and Element Cycling Functions of Hydrothermarchaeota in Hydrothermal Sediment.</title>
        <authorList>
            <person name="Zhou Z."/>
            <person name="Liu Y."/>
            <person name="Xu W."/>
            <person name="Pan J."/>
            <person name="Luo Z.H."/>
            <person name="Li M."/>
        </authorList>
    </citation>
    <scope>NUCLEOTIDE SEQUENCE [LARGE SCALE GENOMIC DNA]</scope>
    <source>
        <strain evidence="10">SpSt-556</strain>
    </source>
</reference>
<sequence>MSSVQPALKIWMRIYFWLIASLGLGAVAWTASIPADEKGAVLFGFSMARLLLLAGIFLLAMGFIWGGWAIPRGSRIAERIRGWLNDSKSRQVILTAAGLLILVGWLAGFMPAYWFRVYQYYFVRLRPMLVWLGCAGLLTLLMVCMPGIKDRWQAWKNTLKEYKELLRAAGITSGIFAAIWLIAAITGLGIIAEPYFWDEASIPLLAVQIVLCIFVTVGINRWVFSSGKLERHPLIGWVVFLSVWLFAFLLWYVTPLKHSYFAPGPRPPNYLFYPYSDAEFYDLAAQYILIGQGVLNGIPMDKPLYAMFLALIHAVVGQGYEETIHLQIAVLALMPAMLYLLGSQMVNRPAGLLMGLLAAFHQRNAIAATPFIKVSHSKLMLTEYPTALLLVIFALFAFRWLKGRQRLSWVDAVLAGGFLGLAILVRPNALMVLPFVLLLAWAANRRQIKKWLLGSAVIVFMVSLTILPFMLEIPKGFNEPYLIIKIRAILESRILTDEPRGSIPLAEQLAADEGFPWGEAGQPQSTLLDGLERFAYVPRHFFHNMIMTVMLLPNTFALHDLRHTLEAPYWRDVRQWQGELPPGAGLFLPLNLLILAVGVGTAWQRSKAAGLVPLMMLPGYFLANSLARNSGWRYLVPMDWVVLVYFAIGVLVLLRWLLDWLGIDLFRKWLPILSGQNDSIPQSSRRQNGPVAALLAILFLLAGLSLPLSKTLIPQRYPPMNPAELYEKINTAGLRIDRKALNQFMNSGNAYLNYGLGLYPRFYPTNGGEPQPNLPLKGRPYPRFTLTIVAWDTFYTVLLPMEQPMSFFPHGEDVIVMGCKDAQEPFIDAYAIVVLSDPPQVFQRYAETELRCPFPALTVQP</sequence>
<feature type="transmembrane region" description="Helical" evidence="8">
    <location>
        <begin position="128"/>
        <end position="148"/>
    </location>
</feature>
<protein>
    <recommendedName>
        <fullName evidence="9">Glycosyltransferase RgtA/B/C/D-like domain-containing protein</fullName>
    </recommendedName>
</protein>